<dbReference type="InterPro" id="IPR025194">
    <property type="entry name" value="RodZ-like_C"/>
</dbReference>
<sequence length="332" mass="36303">MTVETEQHSENHDFGPGALLKRTREEKGISLEEVSERLKLTKFVLTKIESDDYEGDLPVTFYRGYLKNYAELLELNEVDVAANFEQFCKKNNLFSKTTSPRVEGMSLEKSVNSNNWLFKIVTGLIIVALVVAIYYLVVEKELWKKVVPAGQDTEQLESDSQGLELDNQNDNDGPNGALSISSKVPEDARDSDEGDSLKLNNLEINSSEDSLESEPQADAGSESLGTTNESVSNAETVQNNSNNISSSAAATSNKSLFLSFTNDCWVRIEDATGKVLALGIKSAGTSLQLSGKTPYYLNLGKASAVELSFDGNEIDLTQYPDTRAAKLTLGDS</sequence>
<gene>
    <name evidence="4" type="ORF">GCM10009123_02850</name>
</gene>
<evidence type="ECO:0000256" key="2">
    <source>
        <dbReference type="SAM" id="Phobius"/>
    </source>
</evidence>
<dbReference type="Pfam" id="PF13464">
    <property type="entry name" value="RodZ_C"/>
    <property type="match status" value="1"/>
</dbReference>
<feature type="compositionally biased region" description="Polar residues" evidence="1">
    <location>
        <begin position="158"/>
        <end position="182"/>
    </location>
</feature>
<feature type="region of interest" description="Disordered" evidence="1">
    <location>
        <begin position="154"/>
        <end position="232"/>
    </location>
</feature>
<feature type="compositionally biased region" description="Polar residues" evidence="1">
    <location>
        <begin position="198"/>
        <end position="208"/>
    </location>
</feature>
<dbReference type="PANTHER" id="PTHR34475:SF1">
    <property type="entry name" value="CYTOSKELETON PROTEIN RODZ"/>
    <property type="match status" value="1"/>
</dbReference>
<reference evidence="4 5" key="1">
    <citation type="journal article" date="2019" name="Int. J. Syst. Evol. Microbiol.">
        <title>The Global Catalogue of Microorganisms (GCM) 10K type strain sequencing project: providing services to taxonomists for standard genome sequencing and annotation.</title>
        <authorList>
            <consortium name="The Broad Institute Genomics Platform"/>
            <consortium name="The Broad Institute Genome Sequencing Center for Infectious Disease"/>
            <person name="Wu L."/>
            <person name="Ma J."/>
        </authorList>
    </citation>
    <scope>NUCLEOTIDE SEQUENCE [LARGE SCALE GENOMIC DNA]</scope>
    <source>
        <strain evidence="4 5">JCM 16211</strain>
    </source>
</reference>
<dbReference type="InterPro" id="IPR001387">
    <property type="entry name" value="Cro/C1-type_HTH"/>
</dbReference>
<dbReference type="SUPFAM" id="SSF47413">
    <property type="entry name" value="lambda repressor-like DNA-binding domains"/>
    <property type="match status" value="1"/>
</dbReference>
<dbReference type="EMBL" id="BAAAFM010000001">
    <property type="protein sequence ID" value="GAA0198963.1"/>
    <property type="molecule type" value="Genomic_DNA"/>
</dbReference>
<evidence type="ECO:0000256" key="1">
    <source>
        <dbReference type="SAM" id="MobiDB-lite"/>
    </source>
</evidence>
<keyword evidence="5" id="KW-1185">Reference proteome</keyword>
<name>A0ABN0SU30_9GAMM</name>
<proteinExistence type="predicted"/>
<dbReference type="InterPro" id="IPR050400">
    <property type="entry name" value="Bact_Cytoskel_RodZ"/>
</dbReference>
<dbReference type="Pfam" id="PF13413">
    <property type="entry name" value="HTH_25"/>
    <property type="match status" value="1"/>
</dbReference>
<keyword evidence="2" id="KW-0812">Transmembrane</keyword>
<feature type="compositionally biased region" description="Polar residues" evidence="1">
    <location>
        <begin position="223"/>
        <end position="232"/>
    </location>
</feature>
<comment type="caution">
    <text evidence="4">The sequence shown here is derived from an EMBL/GenBank/DDBJ whole genome shotgun (WGS) entry which is preliminary data.</text>
</comment>
<keyword evidence="2" id="KW-0472">Membrane</keyword>
<feature type="transmembrane region" description="Helical" evidence="2">
    <location>
        <begin position="116"/>
        <end position="137"/>
    </location>
</feature>
<protein>
    <submittedName>
        <fullName evidence="4">DUF4115 domain-containing protein</fullName>
    </submittedName>
</protein>
<dbReference type="RefSeq" id="WP_343985495.1">
    <property type="nucleotide sequence ID" value="NZ_BAAAFM010000001.1"/>
</dbReference>
<dbReference type="InterPro" id="IPR010982">
    <property type="entry name" value="Lambda_DNA-bd_dom_sf"/>
</dbReference>
<accession>A0ABN0SU30</accession>
<organism evidence="4 5">
    <name type="scientific">Kangiella japonica</name>
    <dbReference type="NCBI Taxonomy" id="647384"/>
    <lineage>
        <taxon>Bacteria</taxon>
        <taxon>Pseudomonadati</taxon>
        <taxon>Pseudomonadota</taxon>
        <taxon>Gammaproteobacteria</taxon>
        <taxon>Kangiellales</taxon>
        <taxon>Kangiellaceae</taxon>
        <taxon>Kangiella</taxon>
    </lineage>
</organism>
<feature type="domain" description="HTH cro/C1-type" evidence="3">
    <location>
        <begin position="20"/>
        <end position="54"/>
    </location>
</feature>
<evidence type="ECO:0000313" key="5">
    <source>
        <dbReference type="Proteomes" id="UP001501221"/>
    </source>
</evidence>
<dbReference type="PROSITE" id="PS50943">
    <property type="entry name" value="HTH_CROC1"/>
    <property type="match status" value="1"/>
</dbReference>
<dbReference type="CDD" id="cd00093">
    <property type="entry name" value="HTH_XRE"/>
    <property type="match status" value="1"/>
</dbReference>
<dbReference type="Gene3D" id="1.10.260.40">
    <property type="entry name" value="lambda repressor-like DNA-binding domains"/>
    <property type="match status" value="1"/>
</dbReference>
<dbReference type="Proteomes" id="UP001501221">
    <property type="component" value="Unassembled WGS sequence"/>
</dbReference>
<evidence type="ECO:0000259" key="3">
    <source>
        <dbReference type="PROSITE" id="PS50943"/>
    </source>
</evidence>
<evidence type="ECO:0000313" key="4">
    <source>
        <dbReference type="EMBL" id="GAA0198963.1"/>
    </source>
</evidence>
<keyword evidence="2" id="KW-1133">Transmembrane helix</keyword>
<dbReference type="PANTHER" id="PTHR34475">
    <property type="match status" value="1"/>
</dbReference>